<accession>A0A0B5BLE5</accession>
<dbReference type="PANTHER" id="PTHR33619">
    <property type="entry name" value="POLYSACCHARIDE EXPORT PROTEIN GFCE-RELATED"/>
    <property type="match status" value="1"/>
</dbReference>
<evidence type="ECO:0000259" key="2">
    <source>
        <dbReference type="Pfam" id="PF02563"/>
    </source>
</evidence>
<dbReference type="InterPro" id="IPR019554">
    <property type="entry name" value="Soluble_ligand-bd"/>
</dbReference>
<reference evidence="4 5" key="1">
    <citation type="journal article" date="2015" name="Genome Announc.">
        <title>Complete Genome of Geobacter pickeringii G13T, a Metal-Reducing Isolate from Sedimentary Kaolin Deposits.</title>
        <authorList>
            <person name="Badalamenti J.P."/>
            <person name="Bond D.R."/>
        </authorList>
    </citation>
    <scope>NUCLEOTIDE SEQUENCE [LARGE SCALE GENOMIC DNA]</scope>
    <source>
        <strain evidence="4 5">G13</strain>
    </source>
</reference>
<dbReference type="Proteomes" id="UP000057609">
    <property type="component" value="Chromosome"/>
</dbReference>
<dbReference type="AlphaFoldDB" id="A0A0B5BLE5"/>
<dbReference type="KEGG" id="gpi:GPICK_07755"/>
<protein>
    <submittedName>
        <fullName evidence="4">Sugar transporter</fullName>
    </submittedName>
</protein>
<dbReference type="Gene3D" id="3.10.560.10">
    <property type="entry name" value="Outer membrane lipoprotein wza domain like"/>
    <property type="match status" value="1"/>
</dbReference>
<dbReference type="InterPro" id="IPR049712">
    <property type="entry name" value="Poly_export"/>
</dbReference>
<gene>
    <name evidence="4" type="ORF">GPICK_07755</name>
</gene>
<evidence type="ECO:0000259" key="3">
    <source>
        <dbReference type="Pfam" id="PF10531"/>
    </source>
</evidence>
<evidence type="ECO:0000313" key="4">
    <source>
        <dbReference type="EMBL" id="AJE04856.1"/>
    </source>
</evidence>
<dbReference type="HOGENOM" id="CLU_038343_3_2_7"/>
<proteinExistence type="predicted"/>
<keyword evidence="4" id="KW-0813">Transport</keyword>
<evidence type="ECO:0000256" key="1">
    <source>
        <dbReference type="ARBA" id="ARBA00022729"/>
    </source>
</evidence>
<name>A0A0B5BLE5_9BACT</name>
<evidence type="ECO:0000313" key="5">
    <source>
        <dbReference type="Proteomes" id="UP000057609"/>
    </source>
</evidence>
<keyword evidence="4" id="KW-0762">Sugar transport</keyword>
<dbReference type="PANTHER" id="PTHR33619:SF3">
    <property type="entry name" value="POLYSACCHARIDE EXPORT PROTEIN GFCE-RELATED"/>
    <property type="match status" value="1"/>
</dbReference>
<feature type="domain" description="Polysaccharide export protein N-terminal" evidence="2">
    <location>
        <begin position="44"/>
        <end position="119"/>
    </location>
</feature>
<dbReference type="Pfam" id="PF02563">
    <property type="entry name" value="Poly_export"/>
    <property type="match status" value="1"/>
</dbReference>
<dbReference type="EMBL" id="CP009788">
    <property type="protein sequence ID" value="AJE04856.1"/>
    <property type="molecule type" value="Genomic_DNA"/>
</dbReference>
<dbReference type="GO" id="GO:0015159">
    <property type="term" value="F:polysaccharide transmembrane transporter activity"/>
    <property type="evidence" value="ECO:0007669"/>
    <property type="project" value="InterPro"/>
</dbReference>
<keyword evidence="1" id="KW-0732">Signal</keyword>
<dbReference type="STRING" id="345632.GPICK_07755"/>
<dbReference type="InterPro" id="IPR003715">
    <property type="entry name" value="Poly_export_N"/>
</dbReference>
<keyword evidence="5" id="KW-1185">Reference proteome</keyword>
<dbReference type="Pfam" id="PF10531">
    <property type="entry name" value="SLBB"/>
    <property type="match status" value="1"/>
</dbReference>
<organism evidence="4 5">
    <name type="scientific">Geobacter pickeringii</name>
    <dbReference type="NCBI Taxonomy" id="345632"/>
    <lineage>
        <taxon>Bacteria</taxon>
        <taxon>Pseudomonadati</taxon>
        <taxon>Thermodesulfobacteriota</taxon>
        <taxon>Desulfuromonadia</taxon>
        <taxon>Geobacterales</taxon>
        <taxon>Geobacteraceae</taxon>
        <taxon>Geobacter</taxon>
    </lineage>
</organism>
<feature type="domain" description="Soluble ligand binding" evidence="3">
    <location>
        <begin position="126"/>
        <end position="177"/>
    </location>
</feature>
<sequence>MAAGTRKSLWGSLKSLVGMGEGSPAAMEASVVAAVESLPPIQEAVPSNYVIGAGDVIGISVWRDDALTKSVVVLPDGKFDFPLVGEVVAGGKTVAQLKEELEKKLSRYISDAQLSVDVKQSNSMLVYVIGRVNSPGRHVLLARTNVLQALAMAGGLNPFASKNDIRIFRNDGGATKMYSFAYGEVVEGKRLESNIELMRGDVIVVP</sequence>